<evidence type="ECO:0000256" key="1">
    <source>
        <dbReference type="ARBA" id="ARBA00022884"/>
    </source>
</evidence>
<protein>
    <recommendedName>
        <fullName evidence="3">RRM domain-containing protein</fullName>
    </recommendedName>
</protein>
<evidence type="ECO:0000259" key="3">
    <source>
        <dbReference type="PROSITE" id="PS50102"/>
    </source>
</evidence>
<comment type="caution">
    <text evidence="4">The sequence shown here is derived from an EMBL/GenBank/DDBJ whole genome shotgun (WGS) entry which is preliminary data.</text>
</comment>
<dbReference type="InterPro" id="IPR012677">
    <property type="entry name" value="Nucleotide-bd_a/b_plait_sf"/>
</dbReference>
<dbReference type="InterPro" id="IPR034203">
    <property type="entry name" value="RBM45_RRM1"/>
</dbReference>
<feature type="domain" description="RRM" evidence="3">
    <location>
        <begin position="110"/>
        <end position="185"/>
    </location>
</feature>
<dbReference type="InterPro" id="IPR052462">
    <property type="entry name" value="SLIRP/GR-RBP-like"/>
</dbReference>
<keyword evidence="5" id="KW-1185">Reference proteome</keyword>
<dbReference type="AlphaFoldDB" id="A0AAW1TIG3"/>
<dbReference type="InterPro" id="IPR034208">
    <property type="entry name" value="RBM45_RRM4"/>
</dbReference>
<gene>
    <name evidence="4" type="ORF">WA026_003484</name>
</gene>
<dbReference type="InterPro" id="IPR035979">
    <property type="entry name" value="RBD_domain_sf"/>
</dbReference>
<dbReference type="InterPro" id="IPR000504">
    <property type="entry name" value="RRM_dom"/>
</dbReference>
<evidence type="ECO:0000256" key="2">
    <source>
        <dbReference type="PROSITE-ProRule" id="PRU00176"/>
    </source>
</evidence>
<name>A0AAW1TIG3_9CUCU</name>
<accession>A0AAW1TIG3</accession>
<organism evidence="4 5">
    <name type="scientific">Henosepilachna vigintioctopunctata</name>
    <dbReference type="NCBI Taxonomy" id="420089"/>
    <lineage>
        <taxon>Eukaryota</taxon>
        <taxon>Metazoa</taxon>
        <taxon>Ecdysozoa</taxon>
        <taxon>Arthropoda</taxon>
        <taxon>Hexapoda</taxon>
        <taxon>Insecta</taxon>
        <taxon>Pterygota</taxon>
        <taxon>Neoptera</taxon>
        <taxon>Endopterygota</taxon>
        <taxon>Coleoptera</taxon>
        <taxon>Polyphaga</taxon>
        <taxon>Cucujiformia</taxon>
        <taxon>Coccinelloidea</taxon>
        <taxon>Coccinellidae</taxon>
        <taxon>Epilachninae</taxon>
        <taxon>Epilachnini</taxon>
        <taxon>Henosepilachna</taxon>
    </lineage>
</organism>
<dbReference type="CDD" id="cd12369">
    <property type="entry name" value="RRM4_RBM45"/>
    <property type="match status" value="1"/>
</dbReference>
<dbReference type="Pfam" id="PF00076">
    <property type="entry name" value="RRM_1"/>
    <property type="match status" value="3"/>
</dbReference>
<sequence>MAERRSDDVSPPNSRLFIIGSKSLNENDYRDAFKEFGEIEEIWVVKDRNTGENKGVTYIKFAKTSQAARALEAMNGKFIGNVGRNIKVMIAASKDQGAKRDDRETEEERTMRLFVKIPKDWSKTELYDAFKKYGNIDYANIVRDRNTSENKGFGFVKFLKFSDAARAFEECDKDFRAVFAEPKKSASHNKNEDTRFSGFNEGFRDIQSNFRRPNSPPFPPLPDVVNREGYTGLIVSCSPSLTQDELTNLFNIVPELDYCTLRVFGSNNRFGKGVASVGYHHPKWAAYALEKLHGFEYPRGMPLLIKPDFHSSVPRSGYSRSNRDERVFRESRSLFDDKAGSSSTAANSDLLKLAETLAQASSLLQSTGLTPDLLKNKMVPSTDSVCNVKLPDPKPLENIDAKAAARCFIVCSPNPPPMNILRDIFCRFGNLIDVYLLSGKNCGYAKYSVRESAERAIEVLHGAEICGCRIKVIEAEEQPEYNRKRARFDENLN</sequence>
<proteinExistence type="predicted"/>
<evidence type="ECO:0000313" key="5">
    <source>
        <dbReference type="Proteomes" id="UP001431783"/>
    </source>
</evidence>
<dbReference type="GO" id="GO:0003723">
    <property type="term" value="F:RNA binding"/>
    <property type="evidence" value="ECO:0007669"/>
    <property type="project" value="UniProtKB-UniRule"/>
</dbReference>
<dbReference type="SMART" id="SM00360">
    <property type="entry name" value="RRM"/>
    <property type="match status" value="4"/>
</dbReference>
<feature type="domain" description="RRM" evidence="3">
    <location>
        <begin position="421"/>
        <end position="477"/>
    </location>
</feature>
<reference evidence="4 5" key="1">
    <citation type="submission" date="2023-03" db="EMBL/GenBank/DDBJ databases">
        <title>Genome insight into feeding habits of ladybird beetles.</title>
        <authorList>
            <person name="Li H.-S."/>
            <person name="Huang Y.-H."/>
            <person name="Pang H."/>
        </authorList>
    </citation>
    <scope>NUCLEOTIDE SEQUENCE [LARGE SCALE GENOMIC DNA]</scope>
    <source>
        <strain evidence="4">SYSU_2023b</strain>
        <tissue evidence="4">Whole body</tissue>
    </source>
</reference>
<dbReference type="SUPFAM" id="SSF54928">
    <property type="entry name" value="RNA-binding domain, RBD"/>
    <property type="match status" value="3"/>
</dbReference>
<dbReference type="PROSITE" id="PS50102">
    <property type="entry name" value="RRM"/>
    <property type="match status" value="3"/>
</dbReference>
<keyword evidence="1 2" id="KW-0694">RNA-binding</keyword>
<dbReference type="Proteomes" id="UP001431783">
    <property type="component" value="Unassembled WGS sequence"/>
</dbReference>
<dbReference type="PANTHER" id="PTHR48027">
    <property type="entry name" value="HETEROGENEOUS NUCLEAR RIBONUCLEOPROTEIN 87F-RELATED"/>
    <property type="match status" value="1"/>
</dbReference>
<feature type="domain" description="RRM" evidence="3">
    <location>
        <begin position="14"/>
        <end position="93"/>
    </location>
</feature>
<dbReference type="CDD" id="cd12366">
    <property type="entry name" value="RRM1_RBM45"/>
    <property type="match status" value="1"/>
</dbReference>
<dbReference type="Gene3D" id="3.30.70.330">
    <property type="match status" value="3"/>
</dbReference>
<dbReference type="EMBL" id="JARQZJ010000001">
    <property type="protein sequence ID" value="KAK9869749.1"/>
    <property type="molecule type" value="Genomic_DNA"/>
</dbReference>
<evidence type="ECO:0000313" key="4">
    <source>
        <dbReference type="EMBL" id="KAK9869749.1"/>
    </source>
</evidence>